<dbReference type="KEGG" id="lab:LA76x_4759"/>
<keyword evidence="3" id="KW-1185">Reference proteome</keyword>
<dbReference type="Gene3D" id="1.25.10.90">
    <property type="match status" value="1"/>
</dbReference>
<evidence type="ECO:0000313" key="3">
    <source>
        <dbReference type="Proteomes" id="UP000060787"/>
    </source>
</evidence>
<dbReference type="AlphaFoldDB" id="A0A0S2FH38"/>
<name>A0A0S2FH38_LYSAN</name>
<dbReference type="eggNOG" id="COG4912">
    <property type="taxonomic scope" value="Bacteria"/>
</dbReference>
<dbReference type="EMBL" id="CP011129">
    <property type="protein sequence ID" value="ALN82862.1"/>
    <property type="molecule type" value="Genomic_DNA"/>
</dbReference>
<dbReference type="Proteomes" id="UP000060787">
    <property type="component" value="Chromosome"/>
</dbReference>
<dbReference type="InterPro" id="IPR014825">
    <property type="entry name" value="DNA_alkylation"/>
</dbReference>
<dbReference type="PANTHER" id="PTHR41291:SF1">
    <property type="entry name" value="DNA ALKYLATION REPAIR PROTEIN"/>
    <property type="match status" value="1"/>
</dbReference>
<dbReference type="Pfam" id="PF08713">
    <property type="entry name" value="DNA_alkylation"/>
    <property type="match status" value="1"/>
</dbReference>
<gene>
    <name evidence="2" type="ORF">LA76x_4759</name>
</gene>
<dbReference type="PATRIC" id="fig|84531.8.peg.4752"/>
<dbReference type="PANTHER" id="PTHR41291">
    <property type="entry name" value="DNA ALKYLATION REPAIR PROTEIN"/>
    <property type="match status" value="1"/>
</dbReference>
<feature type="region of interest" description="Disordered" evidence="1">
    <location>
        <begin position="1"/>
        <end position="33"/>
    </location>
</feature>
<evidence type="ECO:0000256" key="1">
    <source>
        <dbReference type="SAM" id="MobiDB-lite"/>
    </source>
</evidence>
<dbReference type="InterPro" id="IPR016024">
    <property type="entry name" value="ARM-type_fold"/>
</dbReference>
<organism evidence="2 3">
    <name type="scientific">Lysobacter antibioticus</name>
    <dbReference type="NCBI Taxonomy" id="84531"/>
    <lineage>
        <taxon>Bacteria</taxon>
        <taxon>Pseudomonadati</taxon>
        <taxon>Pseudomonadota</taxon>
        <taxon>Gammaproteobacteria</taxon>
        <taxon>Lysobacterales</taxon>
        <taxon>Lysobacteraceae</taxon>
        <taxon>Lysobacter</taxon>
    </lineage>
</organism>
<proteinExistence type="predicted"/>
<accession>A0A0S2FH38</accession>
<feature type="compositionally biased region" description="Low complexity" evidence="1">
    <location>
        <begin position="1"/>
        <end position="28"/>
    </location>
</feature>
<sequence length="279" mass="30003">MARTAAAQAVAKATRTPSASKRAASAATAPPPPLAERLADALAQLRAASSTSHRDGLARYAIPTERAFGVPMASIQAIAKRLGRDRELAEALWGSGWYEARLLASYLDDPAEVSAAQMDRWGRQFDNWAVCDTVCFALFDRSPHAWRKIDQWAGRRGEFLKRAAFALLASKTVHDKAAPDAAFLHGLELIEAGAGDERNFVKKAVNWALRSIGKRNAVLHAAALAVAKRLAASKDAAPRWVGKDALRELNSAAVIARVAAKAARVPVRKAATKAPRDNK</sequence>
<dbReference type="CDD" id="cd06561">
    <property type="entry name" value="AlkD_like"/>
    <property type="match status" value="1"/>
</dbReference>
<dbReference type="SUPFAM" id="SSF48371">
    <property type="entry name" value="ARM repeat"/>
    <property type="match status" value="1"/>
</dbReference>
<dbReference type="RefSeq" id="WP_057919464.1">
    <property type="nucleotide sequence ID" value="NZ_CP011129.1"/>
</dbReference>
<reference evidence="2 3" key="1">
    <citation type="journal article" date="2015" name="BMC Genomics">
        <title>Comparative genomics and metabolic profiling of the genus Lysobacter.</title>
        <authorList>
            <person name="de Bruijn I."/>
            <person name="Cheng X."/>
            <person name="de Jager V."/>
            <person name="Exposito R.G."/>
            <person name="Watrous J."/>
            <person name="Patel N."/>
            <person name="Postma J."/>
            <person name="Dorrestein P.C."/>
            <person name="Kobayashi D."/>
            <person name="Raaijmakers J.M."/>
        </authorList>
    </citation>
    <scope>NUCLEOTIDE SEQUENCE [LARGE SCALE GENOMIC DNA]</scope>
    <source>
        <strain evidence="2 3">76</strain>
    </source>
</reference>
<protein>
    <submittedName>
        <fullName evidence="2">DNA alkylation repair enzyme family protein</fullName>
    </submittedName>
</protein>
<evidence type="ECO:0000313" key="2">
    <source>
        <dbReference type="EMBL" id="ALN82862.1"/>
    </source>
</evidence>